<reference evidence="2 3" key="1">
    <citation type="submission" date="2018-06" db="EMBL/GenBank/DDBJ databases">
        <title>The draft genome sequence of Crocinitomix sp. SM1701.</title>
        <authorList>
            <person name="Zhang X."/>
        </authorList>
    </citation>
    <scope>NUCLEOTIDE SEQUENCE [LARGE SCALE GENOMIC DNA]</scope>
    <source>
        <strain evidence="2 3">SM1701</strain>
    </source>
</reference>
<name>A0A2W1NKG0_9FLAO</name>
<keyword evidence="1" id="KW-0732">Signal</keyword>
<comment type="caution">
    <text evidence="2">The sequence shown here is derived from an EMBL/GenBank/DDBJ whole genome shotgun (WGS) entry which is preliminary data.</text>
</comment>
<proteinExistence type="predicted"/>
<dbReference type="RefSeq" id="WP_111064199.1">
    <property type="nucleotide sequence ID" value="NZ_JBHUCU010000009.1"/>
</dbReference>
<organism evidence="2 3">
    <name type="scientific">Putridiphycobacter roseus</name>
    <dbReference type="NCBI Taxonomy" id="2219161"/>
    <lineage>
        <taxon>Bacteria</taxon>
        <taxon>Pseudomonadati</taxon>
        <taxon>Bacteroidota</taxon>
        <taxon>Flavobacteriia</taxon>
        <taxon>Flavobacteriales</taxon>
        <taxon>Crocinitomicaceae</taxon>
        <taxon>Putridiphycobacter</taxon>
    </lineage>
</organism>
<evidence type="ECO:0000313" key="2">
    <source>
        <dbReference type="EMBL" id="PZE16152.1"/>
    </source>
</evidence>
<keyword evidence="3" id="KW-1185">Reference proteome</keyword>
<protein>
    <submittedName>
        <fullName evidence="2">Uncharacterized protein</fullName>
    </submittedName>
</protein>
<evidence type="ECO:0000313" key="3">
    <source>
        <dbReference type="Proteomes" id="UP000249248"/>
    </source>
</evidence>
<sequence>MGIKSFIILLVLTTSFFSFCQTEEQRKYAIQNFEIFKSFILSKESNEALLTHFHAKDIYLDIYLDTPSQLLLKNNLSLRFRKRMVDSTNSTYAFQLKNEMDSINSLRMEVEEKELYFYYVQGHKKWIPLTDILDSIFYPLENHSEFKTTATQNAVSMLLRWIHFKANGAIAPFQKLIALGFKVTDIQSLKPELFGKSTRLRSHIYANNQSQFTIGQNKIKIDKLPVFFQENRQYNWLLESSLDSSVFFKEINGKILNVKILEYEVENKYYQKEMGSSILYFYEKYLMKRFNLSWKKDSKYKQACILFSKL</sequence>
<dbReference type="AlphaFoldDB" id="A0A2W1NKG0"/>
<feature type="signal peptide" evidence="1">
    <location>
        <begin position="1"/>
        <end position="20"/>
    </location>
</feature>
<feature type="chain" id="PRO_5015850576" evidence="1">
    <location>
        <begin position="21"/>
        <end position="310"/>
    </location>
</feature>
<evidence type="ECO:0000256" key="1">
    <source>
        <dbReference type="SAM" id="SignalP"/>
    </source>
</evidence>
<accession>A0A2W1NKG0</accession>
<gene>
    <name evidence="2" type="ORF">DNU06_14400</name>
</gene>
<dbReference type="EMBL" id="QKSB01000011">
    <property type="protein sequence ID" value="PZE16152.1"/>
    <property type="molecule type" value="Genomic_DNA"/>
</dbReference>
<dbReference type="Gene3D" id="2.40.320.10">
    <property type="entry name" value="Hypothetical Protein Pfu-838710-001"/>
    <property type="match status" value="1"/>
</dbReference>
<dbReference type="Proteomes" id="UP000249248">
    <property type="component" value="Unassembled WGS sequence"/>
</dbReference>